<dbReference type="Pfam" id="PF03466">
    <property type="entry name" value="LysR_substrate"/>
    <property type="match status" value="1"/>
</dbReference>
<dbReference type="InterPro" id="IPR005119">
    <property type="entry name" value="LysR_subst-bd"/>
</dbReference>
<dbReference type="RefSeq" id="WP_112130809.1">
    <property type="nucleotide sequence ID" value="NZ_QMBQ01000011.1"/>
</dbReference>
<reference evidence="6 7" key="1">
    <citation type="submission" date="2018-07" db="EMBL/GenBank/DDBJ databases">
        <title>Diversity of Mesorhizobium strains in Brazil.</title>
        <authorList>
            <person name="Helene L.C.F."/>
            <person name="Dall'Agnol R."/>
            <person name="Delamuta J.R.M."/>
            <person name="Hungria M."/>
        </authorList>
    </citation>
    <scope>NUCLEOTIDE SEQUENCE [LARGE SCALE GENOMIC DNA]</scope>
    <source>
        <strain evidence="6 7">CNPSo 3140</strain>
    </source>
</reference>
<gene>
    <name evidence="6" type="ORF">DPM35_29000</name>
</gene>
<proteinExistence type="inferred from homology"/>
<keyword evidence="4" id="KW-0804">Transcription</keyword>
<evidence type="ECO:0000256" key="3">
    <source>
        <dbReference type="ARBA" id="ARBA00023125"/>
    </source>
</evidence>
<dbReference type="GO" id="GO:0032993">
    <property type="term" value="C:protein-DNA complex"/>
    <property type="evidence" value="ECO:0007669"/>
    <property type="project" value="TreeGrafter"/>
</dbReference>
<dbReference type="Gene3D" id="3.40.190.10">
    <property type="entry name" value="Periplasmic binding protein-like II"/>
    <property type="match status" value="2"/>
</dbReference>
<evidence type="ECO:0000313" key="7">
    <source>
        <dbReference type="Proteomes" id="UP000251956"/>
    </source>
</evidence>
<accession>A0A330GI79</accession>
<feature type="domain" description="LysR substrate-binding" evidence="5">
    <location>
        <begin position="9"/>
        <end position="119"/>
    </location>
</feature>
<sequence>MRKAVASWLIDRFRQSCPDVSLAIEDIPREQCLTAVCRRRLDIVIAPEIGPVTSCRTEILWQERVFVLLPAGHPLAEKQVVTWTDLAGMQLLVRVAASGPLLHFAVLESMVADGCRPAVKLGQAGLASIVFNPRHCSGWRKLRANRRNRCDGMETS</sequence>
<comment type="similarity">
    <text evidence="1">Belongs to the LysR transcriptional regulatory family.</text>
</comment>
<dbReference type="AlphaFoldDB" id="A0A330GI79"/>
<dbReference type="GO" id="GO:0003677">
    <property type="term" value="F:DNA binding"/>
    <property type="evidence" value="ECO:0007669"/>
    <property type="project" value="UniProtKB-KW"/>
</dbReference>
<keyword evidence="7" id="KW-1185">Reference proteome</keyword>
<comment type="caution">
    <text evidence="6">The sequence shown here is derived from an EMBL/GenBank/DDBJ whole genome shotgun (WGS) entry which is preliminary data.</text>
</comment>
<protein>
    <recommendedName>
        <fullName evidence="5">LysR substrate-binding domain-containing protein</fullName>
    </recommendedName>
</protein>
<evidence type="ECO:0000313" key="6">
    <source>
        <dbReference type="EMBL" id="RAZ72389.1"/>
    </source>
</evidence>
<evidence type="ECO:0000256" key="2">
    <source>
        <dbReference type="ARBA" id="ARBA00023015"/>
    </source>
</evidence>
<dbReference type="PANTHER" id="PTHR30346">
    <property type="entry name" value="TRANSCRIPTIONAL DUAL REGULATOR HCAR-RELATED"/>
    <property type="match status" value="1"/>
</dbReference>
<dbReference type="EMBL" id="QMBQ01000011">
    <property type="protein sequence ID" value="RAZ72389.1"/>
    <property type="molecule type" value="Genomic_DNA"/>
</dbReference>
<dbReference type="PANTHER" id="PTHR30346:SF28">
    <property type="entry name" value="HTH-TYPE TRANSCRIPTIONAL REGULATOR CYNR"/>
    <property type="match status" value="1"/>
</dbReference>
<evidence type="ECO:0000256" key="1">
    <source>
        <dbReference type="ARBA" id="ARBA00009437"/>
    </source>
</evidence>
<dbReference type="SUPFAM" id="SSF53850">
    <property type="entry name" value="Periplasmic binding protein-like II"/>
    <property type="match status" value="1"/>
</dbReference>
<dbReference type="Proteomes" id="UP000251956">
    <property type="component" value="Unassembled WGS sequence"/>
</dbReference>
<keyword evidence="2" id="KW-0805">Transcription regulation</keyword>
<dbReference type="GO" id="GO:0003700">
    <property type="term" value="F:DNA-binding transcription factor activity"/>
    <property type="evidence" value="ECO:0007669"/>
    <property type="project" value="TreeGrafter"/>
</dbReference>
<evidence type="ECO:0000256" key="4">
    <source>
        <dbReference type="ARBA" id="ARBA00023163"/>
    </source>
</evidence>
<evidence type="ECO:0000259" key="5">
    <source>
        <dbReference type="Pfam" id="PF03466"/>
    </source>
</evidence>
<name>A0A330GI79_9HYPH</name>
<dbReference type="OrthoDB" id="7216893at2"/>
<keyword evidence="3" id="KW-0238">DNA-binding</keyword>
<organism evidence="6 7">
    <name type="scientific">Mesorhizobium atlanticum</name>
    <dbReference type="NCBI Taxonomy" id="2233532"/>
    <lineage>
        <taxon>Bacteria</taxon>
        <taxon>Pseudomonadati</taxon>
        <taxon>Pseudomonadota</taxon>
        <taxon>Alphaproteobacteria</taxon>
        <taxon>Hyphomicrobiales</taxon>
        <taxon>Phyllobacteriaceae</taxon>
        <taxon>Mesorhizobium</taxon>
    </lineage>
</organism>